<dbReference type="InterPro" id="IPR013083">
    <property type="entry name" value="Znf_RING/FYVE/PHD"/>
</dbReference>
<feature type="domain" description="SP-RING-type" evidence="6">
    <location>
        <begin position="286"/>
        <end position="375"/>
    </location>
</feature>
<keyword evidence="2 4" id="KW-0863">Zinc-finger</keyword>
<sequence length="458" mass="52577">MEVRLNHYMLKLRLHKLADLRELCKQLMVRQNGKRDEVANRLVGYLLTPEGKREAKSKLPREFYERFYDERESDKSSVQVDCLCDGSVAGQVIKCTRCNRNQHIMCIGKQTQSENYECVSCQIIQMHPLDEVLEFLITPFWICKDSVSPCERSFECSFEFQQRIFDSRGELQVQIRCIRLDGIGYTQKWPKHGSLSINGKNAMEFTVSKNPNAKQRKDEILNISVLLANGKNTVGLLKYNDLDTYAAAVLLIKQKSEDTLIREITEKPGLSIEEGKEFVINKLARGDDDIVSESVKLSLKCPFAMTFMEIPVRAVNCTHIQCFNLATFVKLQRASRVNRWRCPICKGFAFNLIVDRYFESIIKTAMAEGTDMHNIEFFRDGSYKIITFDEYIADQEEDAIFKGSGPENVKAEDIENINRKRSRNEDEGVIPIKTPKIDGHNGSSSMKNGRSIEMIELD</sequence>
<evidence type="ECO:0000313" key="8">
    <source>
        <dbReference type="Proteomes" id="UP001162131"/>
    </source>
</evidence>
<dbReference type="PROSITE" id="PS51044">
    <property type="entry name" value="ZF_SP_RING"/>
    <property type="match status" value="1"/>
</dbReference>
<dbReference type="PANTHER" id="PTHR10782:SF4">
    <property type="entry name" value="TONALLI, ISOFORM E"/>
    <property type="match status" value="1"/>
</dbReference>
<dbReference type="PROSITE" id="PS01359">
    <property type="entry name" value="ZF_PHD_1"/>
    <property type="match status" value="1"/>
</dbReference>
<dbReference type="Pfam" id="PF02891">
    <property type="entry name" value="zf-MIZ"/>
    <property type="match status" value="1"/>
</dbReference>
<organism evidence="7 8">
    <name type="scientific">Blepharisma stoltei</name>
    <dbReference type="NCBI Taxonomy" id="1481888"/>
    <lineage>
        <taxon>Eukaryota</taxon>
        <taxon>Sar</taxon>
        <taxon>Alveolata</taxon>
        <taxon>Ciliophora</taxon>
        <taxon>Postciliodesmatophora</taxon>
        <taxon>Heterotrichea</taxon>
        <taxon>Heterotrichida</taxon>
        <taxon>Blepharismidae</taxon>
        <taxon>Blepharisma</taxon>
    </lineage>
</organism>
<dbReference type="GO" id="GO:0061665">
    <property type="term" value="F:SUMO ligase activity"/>
    <property type="evidence" value="ECO:0007669"/>
    <property type="project" value="TreeGrafter"/>
</dbReference>
<feature type="region of interest" description="Disordered" evidence="5">
    <location>
        <begin position="420"/>
        <end position="458"/>
    </location>
</feature>
<dbReference type="PANTHER" id="PTHR10782">
    <property type="entry name" value="ZINC FINGER MIZ DOMAIN-CONTAINING PROTEIN"/>
    <property type="match status" value="1"/>
</dbReference>
<keyword evidence="1" id="KW-0479">Metal-binding</keyword>
<dbReference type="InterPro" id="IPR004181">
    <property type="entry name" value="Znf_MIZ"/>
</dbReference>
<name>A0AAU9J2V2_9CILI</name>
<dbReference type="CDD" id="cd16650">
    <property type="entry name" value="SP-RING_PIAS-like"/>
    <property type="match status" value="1"/>
</dbReference>
<evidence type="ECO:0000256" key="3">
    <source>
        <dbReference type="ARBA" id="ARBA00022833"/>
    </source>
</evidence>
<reference evidence="7" key="1">
    <citation type="submission" date="2021-09" db="EMBL/GenBank/DDBJ databases">
        <authorList>
            <consortium name="AG Swart"/>
            <person name="Singh M."/>
            <person name="Singh A."/>
            <person name="Seah K."/>
            <person name="Emmerich C."/>
        </authorList>
    </citation>
    <scope>NUCLEOTIDE SEQUENCE</scope>
    <source>
        <strain evidence="7">ATCC30299</strain>
    </source>
</reference>
<dbReference type="SUPFAM" id="SSF57903">
    <property type="entry name" value="FYVE/PHD zinc finger"/>
    <property type="match status" value="1"/>
</dbReference>
<evidence type="ECO:0000256" key="4">
    <source>
        <dbReference type="PROSITE-ProRule" id="PRU00452"/>
    </source>
</evidence>
<evidence type="ECO:0000256" key="5">
    <source>
        <dbReference type="SAM" id="MobiDB-lite"/>
    </source>
</evidence>
<dbReference type="GO" id="GO:0016925">
    <property type="term" value="P:protein sumoylation"/>
    <property type="evidence" value="ECO:0007669"/>
    <property type="project" value="TreeGrafter"/>
</dbReference>
<keyword evidence="3" id="KW-0862">Zinc</keyword>
<evidence type="ECO:0000259" key="6">
    <source>
        <dbReference type="PROSITE" id="PS51044"/>
    </source>
</evidence>
<gene>
    <name evidence="7" type="ORF">BSTOLATCC_MIC25399</name>
</gene>
<protein>
    <recommendedName>
        <fullName evidence="6">SP-RING-type domain-containing protein</fullName>
    </recommendedName>
</protein>
<dbReference type="GO" id="GO:0008270">
    <property type="term" value="F:zinc ion binding"/>
    <property type="evidence" value="ECO:0007669"/>
    <property type="project" value="UniProtKB-KW"/>
</dbReference>
<comment type="caution">
    <text evidence="7">The sequence shown here is derived from an EMBL/GenBank/DDBJ whole genome shotgun (WGS) entry which is preliminary data.</text>
</comment>
<dbReference type="Gene3D" id="3.30.40.10">
    <property type="entry name" value="Zinc/RING finger domain, C3HC4 (zinc finger)"/>
    <property type="match status" value="2"/>
</dbReference>
<accession>A0AAU9J2V2</accession>
<keyword evidence="8" id="KW-1185">Reference proteome</keyword>
<evidence type="ECO:0000256" key="2">
    <source>
        <dbReference type="ARBA" id="ARBA00022771"/>
    </source>
</evidence>
<dbReference type="InterPro" id="IPR011011">
    <property type="entry name" value="Znf_FYVE_PHD"/>
</dbReference>
<dbReference type="AlphaFoldDB" id="A0AAU9J2V2"/>
<dbReference type="InterPro" id="IPR019786">
    <property type="entry name" value="Zinc_finger_PHD-type_CS"/>
</dbReference>
<dbReference type="SUPFAM" id="SSF57850">
    <property type="entry name" value="RING/U-box"/>
    <property type="match status" value="1"/>
</dbReference>
<proteinExistence type="predicted"/>
<dbReference type="EMBL" id="CAJZBQ010000024">
    <property type="protein sequence ID" value="CAG9320164.1"/>
    <property type="molecule type" value="Genomic_DNA"/>
</dbReference>
<dbReference type="Proteomes" id="UP001162131">
    <property type="component" value="Unassembled WGS sequence"/>
</dbReference>
<evidence type="ECO:0000313" key="7">
    <source>
        <dbReference type="EMBL" id="CAG9320164.1"/>
    </source>
</evidence>
<evidence type="ECO:0000256" key="1">
    <source>
        <dbReference type="ARBA" id="ARBA00022723"/>
    </source>
</evidence>
<dbReference type="GO" id="GO:0000785">
    <property type="term" value="C:chromatin"/>
    <property type="evidence" value="ECO:0007669"/>
    <property type="project" value="TreeGrafter"/>
</dbReference>